<gene>
    <name evidence="2" type="ORF">E2C01_064325</name>
</gene>
<feature type="region of interest" description="Disordered" evidence="1">
    <location>
        <begin position="54"/>
        <end position="76"/>
    </location>
</feature>
<dbReference type="Proteomes" id="UP000324222">
    <property type="component" value="Unassembled WGS sequence"/>
</dbReference>
<keyword evidence="3" id="KW-1185">Reference proteome</keyword>
<protein>
    <submittedName>
        <fullName evidence="2">Uncharacterized protein</fullName>
    </submittedName>
</protein>
<evidence type="ECO:0000313" key="2">
    <source>
        <dbReference type="EMBL" id="MPC70089.1"/>
    </source>
</evidence>
<organism evidence="2 3">
    <name type="scientific">Portunus trituberculatus</name>
    <name type="common">Swimming crab</name>
    <name type="synonym">Neptunus trituberculatus</name>
    <dbReference type="NCBI Taxonomy" id="210409"/>
    <lineage>
        <taxon>Eukaryota</taxon>
        <taxon>Metazoa</taxon>
        <taxon>Ecdysozoa</taxon>
        <taxon>Arthropoda</taxon>
        <taxon>Crustacea</taxon>
        <taxon>Multicrustacea</taxon>
        <taxon>Malacostraca</taxon>
        <taxon>Eumalacostraca</taxon>
        <taxon>Eucarida</taxon>
        <taxon>Decapoda</taxon>
        <taxon>Pleocyemata</taxon>
        <taxon>Brachyura</taxon>
        <taxon>Eubrachyura</taxon>
        <taxon>Portunoidea</taxon>
        <taxon>Portunidae</taxon>
        <taxon>Portuninae</taxon>
        <taxon>Portunus</taxon>
    </lineage>
</organism>
<dbReference type="AlphaFoldDB" id="A0A5B7HK21"/>
<evidence type="ECO:0000256" key="1">
    <source>
        <dbReference type="SAM" id="MobiDB-lite"/>
    </source>
</evidence>
<proteinExistence type="predicted"/>
<accession>A0A5B7HK21</accession>
<comment type="caution">
    <text evidence="2">The sequence shown here is derived from an EMBL/GenBank/DDBJ whole genome shotgun (WGS) entry which is preliminary data.</text>
</comment>
<reference evidence="2 3" key="1">
    <citation type="submission" date="2019-05" db="EMBL/GenBank/DDBJ databases">
        <title>Another draft genome of Portunus trituberculatus and its Hox gene families provides insights of decapod evolution.</title>
        <authorList>
            <person name="Jeong J.-H."/>
            <person name="Song I."/>
            <person name="Kim S."/>
            <person name="Choi T."/>
            <person name="Kim D."/>
            <person name="Ryu S."/>
            <person name="Kim W."/>
        </authorList>
    </citation>
    <scope>NUCLEOTIDE SEQUENCE [LARGE SCALE GENOMIC DNA]</scope>
    <source>
        <tissue evidence="2">Muscle</tissue>
    </source>
</reference>
<sequence length="76" mass="7827">MVSPAGVIGPKKHAGDADWPRPPEVASNWSRQRKEGMSAADIVTPVLVETMGWRGWRRSGGGGGGDGDGGGGNEVL</sequence>
<feature type="region of interest" description="Disordered" evidence="1">
    <location>
        <begin position="1"/>
        <end position="41"/>
    </location>
</feature>
<name>A0A5B7HK21_PORTR</name>
<dbReference type="EMBL" id="VSRR010030505">
    <property type="protein sequence ID" value="MPC70089.1"/>
    <property type="molecule type" value="Genomic_DNA"/>
</dbReference>
<feature type="compositionally biased region" description="Gly residues" evidence="1">
    <location>
        <begin position="58"/>
        <end position="76"/>
    </location>
</feature>
<evidence type="ECO:0000313" key="3">
    <source>
        <dbReference type="Proteomes" id="UP000324222"/>
    </source>
</evidence>